<protein>
    <submittedName>
        <fullName evidence="2">Uncharacterized protein</fullName>
    </submittedName>
</protein>
<proteinExistence type="predicted"/>
<gene>
    <name evidence="2" type="ORF">GTQ34_16145</name>
</gene>
<organism evidence="2 3">
    <name type="scientific">Flagellimonas ochracea</name>
    <dbReference type="NCBI Taxonomy" id="2696472"/>
    <lineage>
        <taxon>Bacteria</taxon>
        <taxon>Pseudomonadati</taxon>
        <taxon>Bacteroidota</taxon>
        <taxon>Flavobacteriia</taxon>
        <taxon>Flavobacteriales</taxon>
        <taxon>Flavobacteriaceae</taxon>
        <taxon>Flagellimonas</taxon>
    </lineage>
</organism>
<keyword evidence="1" id="KW-0472">Membrane</keyword>
<keyword evidence="1" id="KW-1133">Transmembrane helix</keyword>
<evidence type="ECO:0000313" key="2">
    <source>
        <dbReference type="EMBL" id="NAY93443.1"/>
    </source>
</evidence>
<keyword evidence="1" id="KW-0812">Transmembrane</keyword>
<dbReference type="EMBL" id="JAAABI010000011">
    <property type="protein sequence ID" value="NAY93443.1"/>
    <property type="molecule type" value="Genomic_DNA"/>
</dbReference>
<name>A0A964WZ07_9FLAO</name>
<sequence>MEKKIQLKQIYEILEIEVENEKPEKEWGWKKILVRLITYPLSIFLVAMCFWTAIPQGKYLLAMGVLLIVGVYLYTDLKIIFKKNYR</sequence>
<keyword evidence="3" id="KW-1185">Reference proteome</keyword>
<dbReference type="Proteomes" id="UP000667650">
    <property type="component" value="Unassembled WGS sequence"/>
</dbReference>
<dbReference type="RefSeq" id="WP_166524853.1">
    <property type="nucleotide sequence ID" value="NZ_JAAABI010000011.1"/>
</dbReference>
<accession>A0A964WZ07</accession>
<dbReference type="AlphaFoldDB" id="A0A964WZ07"/>
<feature type="transmembrane region" description="Helical" evidence="1">
    <location>
        <begin position="60"/>
        <end position="81"/>
    </location>
</feature>
<comment type="caution">
    <text evidence="2">The sequence shown here is derived from an EMBL/GenBank/DDBJ whole genome shotgun (WGS) entry which is preliminary data.</text>
</comment>
<reference evidence="2" key="1">
    <citation type="submission" date="2020-01" db="EMBL/GenBank/DDBJ databases">
        <title>Muricauda ochracea sp. nov., isolated from a tidal flat of Garorim bay in Korea.</title>
        <authorList>
            <person name="Kim D."/>
            <person name="Yoo Y."/>
            <person name="Kim J.-J."/>
        </authorList>
    </citation>
    <scope>NUCLEOTIDE SEQUENCE</scope>
    <source>
        <strain evidence="2">JGD-17</strain>
    </source>
</reference>
<evidence type="ECO:0000256" key="1">
    <source>
        <dbReference type="SAM" id="Phobius"/>
    </source>
</evidence>
<evidence type="ECO:0000313" key="3">
    <source>
        <dbReference type="Proteomes" id="UP000667650"/>
    </source>
</evidence>
<feature type="transmembrane region" description="Helical" evidence="1">
    <location>
        <begin position="32"/>
        <end position="54"/>
    </location>
</feature>